<sequence length="134" mass="13531">MGLRLPYVLAFFTLLLAASHAVQSPELYWKSILPNTPMPKAVSDLLQPDILEEKSTSVGVGKGGVSVNTGKGKPGGSGTHVSVGKGTGVGVSTGKPGKRTNVGVGKGGVSVSTGHKGKPVYVGVSPGKNGHSRE</sequence>
<dbReference type="STRING" id="3476.A0A2P5DT79"/>
<dbReference type="Proteomes" id="UP000237105">
    <property type="component" value="Unassembled WGS sequence"/>
</dbReference>
<organism evidence="3 4">
    <name type="scientific">Parasponia andersonii</name>
    <name type="common">Sponia andersonii</name>
    <dbReference type="NCBI Taxonomy" id="3476"/>
    <lineage>
        <taxon>Eukaryota</taxon>
        <taxon>Viridiplantae</taxon>
        <taxon>Streptophyta</taxon>
        <taxon>Embryophyta</taxon>
        <taxon>Tracheophyta</taxon>
        <taxon>Spermatophyta</taxon>
        <taxon>Magnoliopsida</taxon>
        <taxon>eudicotyledons</taxon>
        <taxon>Gunneridae</taxon>
        <taxon>Pentapetalae</taxon>
        <taxon>rosids</taxon>
        <taxon>fabids</taxon>
        <taxon>Rosales</taxon>
        <taxon>Cannabaceae</taxon>
        <taxon>Parasponia</taxon>
    </lineage>
</organism>
<reference evidence="4" key="1">
    <citation type="submission" date="2016-06" db="EMBL/GenBank/DDBJ databases">
        <title>Parallel loss of symbiosis genes in relatives of nitrogen-fixing non-legume Parasponia.</title>
        <authorList>
            <person name="Van Velzen R."/>
            <person name="Holmer R."/>
            <person name="Bu F."/>
            <person name="Rutten L."/>
            <person name="Van Zeijl A."/>
            <person name="Liu W."/>
            <person name="Santuari L."/>
            <person name="Cao Q."/>
            <person name="Sharma T."/>
            <person name="Shen D."/>
            <person name="Roswanjaya Y."/>
            <person name="Wardhani T."/>
            <person name="Kalhor M.S."/>
            <person name="Jansen J."/>
            <person name="Van den Hoogen J."/>
            <person name="Gungor B."/>
            <person name="Hartog M."/>
            <person name="Hontelez J."/>
            <person name="Verver J."/>
            <person name="Yang W.-C."/>
            <person name="Schijlen E."/>
            <person name="Repin R."/>
            <person name="Schilthuizen M."/>
            <person name="Schranz E."/>
            <person name="Heidstra R."/>
            <person name="Miyata K."/>
            <person name="Fedorova E."/>
            <person name="Kohlen W."/>
            <person name="Bisseling T."/>
            <person name="Smit S."/>
            <person name="Geurts R."/>
        </authorList>
    </citation>
    <scope>NUCLEOTIDE SEQUENCE [LARGE SCALE GENOMIC DNA]</scope>
    <source>
        <strain evidence="4">cv. WU1-14</strain>
    </source>
</reference>
<feature type="region of interest" description="Disordered" evidence="1">
    <location>
        <begin position="57"/>
        <end position="134"/>
    </location>
</feature>
<proteinExistence type="predicted"/>
<evidence type="ECO:0000313" key="3">
    <source>
        <dbReference type="EMBL" id="PON76491.1"/>
    </source>
</evidence>
<gene>
    <name evidence="3" type="ORF">PanWU01x14_035450</name>
</gene>
<protein>
    <submittedName>
        <fullName evidence="3">Uncharacterized protein</fullName>
    </submittedName>
</protein>
<evidence type="ECO:0000313" key="4">
    <source>
        <dbReference type="Proteomes" id="UP000237105"/>
    </source>
</evidence>
<feature type="signal peptide" evidence="2">
    <location>
        <begin position="1"/>
        <end position="21"/>
    </location>
</feature>
<evidence type="ECO:0000256" key="2">
    <source>
        <dbReference type="SAM" id="SignalP"/>
    </source>
</evidence>
<accession>A0A2P5DT79</accession>
<dbReference type="AlphaFoldDB" id="A0A2P5DT79"/>
<dbReference type="OrthoDB" id="1744491at2759"/>
<keyword evidence="2" id="KW-0732">Signal</keyword>
<dbReference type="EMBL" id="JXTB01000018">
    <property type="protein sequence ID" value="PON76491.1"/>
    <property type="molecule type" value="Genomic_DNA"/>
</dbReference>
<comment type="caution">
    <text evidence="3">The sequence shown here is derived from an EMBL/GenBank/DDBJ whole genome shotgun (WGS) entry which is preliminary data.</text>
</comment>
<feature type="chain" id="PRO_5015127305" evidence="2">
    <location>
        <begin position="22"/>
        <end position="134"/>
    </location>
</feature>
<evidence type="ECO:0000256" key="1">
    <source>
        <dbReference type="SAM" id="MobiDB-lite"/>
    </source>
</evidence>
<keyword evidence="4" id="KW-1185">Reference proteome</keyword>
<name>A0A2P5DT79_PARAD</name>